<feature type="transmembrane region" description="Helical" evidence="6">
    <location>
        <begin position="208"/>
        <end position="227"/>
    </location>
</feature>
<keyword evidence="3 6" id="KW-0812">Transmembrane</keyword>
<dbReference type="SUPFAM" id="SSF103473">
    <property type="entry name" value="MFS general substrate transporter"/>
    <property type="match status" value="2"/>
</dbReference>
<feature type="transmembrane region" description="Helical" evidence="6">
    <location>
        <begin position="262"/>
        <end position="283"/>
    </location>
</feature>
<feature type="transmembrane region" description="Helical" evidence="6">
    <location>
        <begin position="303"/>
        <end position="322"/>
    </location>
</feature>
<accession>A0AA35RGR9</accession>
<feature type="transmembrane region" description="Helical" evidence="6">
    <location>
        <begin position="100"/>
        <end position="120"/>
    </location>
</feature>
<evidence type="ECO:0000313" key="7">
    <source>
        <dbReference type="EMBL" id="CAI8010909.1"/>
    </source>
</evidence>
<keyword evidence="5 6" id="KW-0472">Membrane</keyword>
<evidence type="ECO:0000256" key="6">
    <source>
        <dbReference type="SAM" id="Phobius"/>
    </source>
</evidence>
<dbReference type="Pfam" id="PF07690">
    <property type="entry name" value="MFS_1"/>
    <property type="match status" value="1"/>
</dbReference>
<dbReference type="AlphaFoldDB" id="A0AA35RGR9"/>
<dbReference type="InterPro" id="IPR051068">
    <property type="entry name" value="MFS_Domain-Containing_Protein"/>
</dbReference>
<feature type="transmembrane region" description="Helical" evidence="6">
    <location>
        <begin position="334"/>
        <end position="354"/>
    </location>
</feature>
<evidence type="ECO:0000313" key="8">
    <source>
        <dbReference type="Proteomes" id="UP001174909"/>
    </source>
</evidence>
<feature type="transmembrane region" description="Helical" evidence="6">
    <location>
        <begin position="20"/>
        <end position="43"/>
    </location>
</feature>
<comment type="subcellular location">
    <subcellularLocation>
        <location evidence="1">Endomembrane system</location>
        <topology evidence="1">Multi-pass membrane protein</topology>
    </subcellularLocation>
</comment>
<keyword evidence="4 6" id="KW-1133">Transmembrane helix</keyword>
<feature type="transmembrane region" description="Helical" evidence="6">
    <location>
        <begin position="432"/>
        <end position="452"/>
    </location>
</feature>
<protein>
    <submittedName>
        <fullName evidence="7">Uncharacterized protein</fullName>
    </submittedName>
</protein>
<feature type="transmembrane region" description="Helical" evidence="6">
    <location>
        <begin position="126"/>
        <end position="151"/>
    </location>
</feature>
<sequence>MLCFCRGRRDFEDNFPHHNWLISIFVLLTVGYVGHIMFTPSIYQFVTTDRSPSSDDNEENSDHFWPGLGGTDRDYAWTLISFSLFEAGTLPLATAMMDVVPYTVLILIMLFLYGVSGAVYATATDVWMVILARCLMGCASLLLSSIVYTYIGEMGTTMDRARNKKGKLPRKNLLYLLAILGATFANALLLGIYAAISRIPSVNPYRWPGWFLAALALSSAVVVVLFFTEPRPWTCHWNNKSKCVPCGLGLSVKLRSKKKRQLTVRIFIMACGYVGGEVQAVIFTLVTPVLSHQFGFDVANTSLFLLAVPVAYLGVAILVVIAERVLKRNNRLMVGLSLIISLVGCVLIGDWQTIDGDPCSFQTMNDTASLGSATGLDDINANLTGFQLSVADCEAQSTSSHQCFWNPQSRVTGDYCSTCLPACLSQQTSLNFYQFSAGVFLTALGSLLGYIFVNALNSDVTPVKHQGRASTLLVACGALSRAITPFWCMMMKLLSEDLVWKSGSLIEQLTFYQPIRPSGLKL</sequence>
<evidence type="ECO:0000256" key="4">
    <source>
        <dbReference type="ARBA" id="ARBA00022989"/>
    </source>
</evidence>
<gene>
    <name evidence="7" type="ORF">GBAR_LOCUS7119</name>
</gene>
<dbReference type="PANTHER" id="PTHR23510">
    <property type="entry name" value="INNER MEMBRANE TRANSPORT PROTEIN YAJR"/>
    <property type="match status" value="1"/>
</dbReference>
<evidence type="ECO:0000256" key="5">
    <source>
        <dbReference type="ARBA" id="ARBA00023136"/>
    </source>
</evidence>
<dbReference type="InterPro" id="IPR036259">
    <property type="entry name" value="MFS_trans_sf"/>
</dbReference>
<evidence type="ECO:0000256" key="3">
    <source>
        <dbReference type="ARBA" id="ARBA00022692"/>
    </source>
</evidence>
<dbReference type="EMBL" id="CASHTH010001072">
    <property type="protein sequence ID" value="CAI8010909.1"/>
    <property type="molecule type" value="Genomic_DNA"/>
</dbReference>
<dbReference type="GO" id="GO:0012505">
    <property type="term" value="C:endomembrane system"/>
    <property type="evidence" value="ECO:0007669"/>
    <property type="project" value="UniProtKB-SubCell"/>
</dbReference>
<feature type="transmembrane region" description="Helical" evidence="6">
    <location>
        <begin position="472"/>
        <end position="494"/>
    </location>
</feature>
<feature type="transmembrane region" description="Helical" evidence="6">
    <location>
        <begin position="75"/>
        <end position="93"/>
    </location>
</feature>
<dbReference type="GO" id="GO:0022857">
    <property type="term" value="F:transmembrane transporter activity"/>
    <property type="evidence" value="ECO:0007669"/>
    <property type="project" value="InterPro"/>
</dbReference>
<evidence type="ECO:0000256" key="2">
    <source>
        <dbReference type="ARBA" id="ARBA00022448"/>
    </source>
</evidence>
<comment type="caution">
    <text evidence="7">The sequence shown here is derived from an EMBL/GenBank/DDBJ whole genome shotgun (WGS) entry which is preliminary data.</text>
</comment>
<dbReference type="Proteomes" id="UP001174909">
    <property type="component" value="Unassembled WGS sequence"/>
</dbReference>
<dbReference type="Gene3D" id="1.20.1250.20">
    <property type="entry name" value="MFS general substrate transporter like domains"/>
    <property type="match status" value="2"/>
</dbReference>
<keyword evidence="8" id="KW-1185">Reference proteome</keyword>
<organism evidence="7 8">
    <name type="scientific">Geodia barretti</name>
    <name type="common">Barrett's horny sponge</name>
    <dbReference type="NCBI Taxonomy" id="519541"/>
    <lineage>
        <taxon>Eukaryota</taxon>
        <taxon>Metazoa</taxon>
        <taxon>Porifera</taxon>
        <taxon>Demospongiae</taxon>
        <taxon>Heteroscleromorpha</taxon>
        <taxon>Tetractinellida</taxon>
        <taxon>Astrophorina</taxon>
        <taxon>Geodiidae</taxon>
        <taxon>Geodia</taxon>
    </lineage>
</organism>
<feature type="transmembrane region" description="Helical" evidence="6">
    <location>
        <begin position="172"/>
        <end position="196"/>
    </location>
</feature>
<name>A0AA35RGR9_GEOBA</name>
<keyword evidence="2" id="KW-0813">Transport</keyword>
<dbReference type="InterPro" id="IPR011701">
    <property type="entry name" value="MFS"/>
</dbReference>
<reference evidence="7" key="1">
    <citation type="submission" date="2023-03" db="EMBL/GenBank/DDBJ databases">
        <authorList>
            <person name="Steffen K."/>
            <person name="Cardenas P."/>
        </authorList>
    </citation>
    <scope>NUCLEOTIDE SEQUENCE</scope>
</reference>
<dbReference type="PANTHER" id="PTHR23510:SF3">
    <property type="entry name" value="MAJOR FACILITATOR SUPERFAMILY DOMAIN-CONTAINING PROTEIN 8"/>
    <property type="match status" value="1"/>
</dbReference>
<proteinExistence type="predicted"/>
<evidence type="ECO:0000256" key="1">
    <source>
        <dbReference type="ARBA" id="ARBA00004127"/>
    </source>
</evidence>